<dbReference type="RefSeq" id="YP_003970056.1">
    <property type="nucleotide sequence ID" value="NC_014637.1"/>
</dbReference>
<organismHost>
    <name type="scientific">Cafeteria roenbergensis</name>
    <name type="common">Marine flagellate</name>
    <dbReference type="NCBI Taxonomy" id="33653"/>
</organismHost>
<keyword evidence="2" id="KW-1185">Reference proteome</keyword>
<proteinExistence type="predicted"/>
<accession>E3T5J4</accession>
<reference evidence="1 2" key="1">
    <citation type="journal article" date="2010" name="Proc. Natl. Acad. Sci. U.S.A.">
        <title>Giant virus with a remarkable complement of genes infects marine zooplankton.</title>
        <authorList>
            <person name="Fischer M.G."/>
            <person name="Allen M.J."/>
            <person name="Wilson W.H."/>
            <person name="Suttle C.A."/>
        </authorList>
    </citation>
    <scope>NUCLEOTIDE SEQUENCE [LARGE SCALE GENOMIC DNA]</scope>
    <source>
        <strain evidence="1 2">BV-PW1</strain>
    </source>
</reference>
<organism evidence="1 2">
    <name type="scientific">Cafeteria roenbergensis virus (strain BV-PW1)</name>
    <name type="common">CroV</name>
    <dbReference type="NCBI Taxonomy" id="693272"/>
    <lineage>
        <taxon>Viruses</taxon>
        <taxon>Varidnaviria</taxon>
        <taxon>Bamfordvirae</taxon>
        <taxon>Nucleocytoviricota</taxon>
        <taxon>Megaviricetes</taxon>
        <taxon>Imitervirales</taxon>
        <taxon>Mimiviridae</taxon>
        <taxon>Aliimimivirinae</taxon>
        <taxon>Rheavirus</taxon>
        <taxon>Rheavirus sinusmexicani</taxon>
    </lineage>
</organism>
<gene>
    <name evidence="1" type="ORF">crov423</name>
</gene>
<dbReference type="EMBL" id="GU244497">
    <property type="protein sequence ID" value="ADO67457.1"/>
    <property type="molecule type" value="Genomic_DNA"/>
</dbReference>
<name>E3T5J4_CROVB</name>
<evidence type="ECO:0000313" key="2">
    <source>
        <dbReference type="Proteomes" id="UP000029781"/>
    </source>
</evidence>
<sequence length="157" mass="18799">MITPKDIPDCKNSIDQVKMDTHCRFDNSCSTEVILSGWVGSDCHAVITKYKCYPELFTEFNTFYQDEHDSKTNPIYNTANPNYHWTIDKIIGNRNRDWILKNPTEYLNLIDTCYVYHYDETLMVLSRNENEWKREYFASDKCMKEINSNDNYFKRRT</sequence>
<evidence type="ECO:0000313" key="1">
    <source>
        <dbReference type="EMBL" id="ADO67457.1"/>
    </source>
</evidence>
<dbReference type="KEGG" id="vg:9887826"/>
<protein>
    <submittedName>
        <fullName evidence="1">Uncharacterized protein</fullName>
    </submittedName>
</protein>
<dbReference type="GeneID" id="9887826"/>
<dbReference type="Proteomes" id="UP000029781">
    <property type="component" value="Segment"/>
</dbReference>